<reference evidence="1" key="1">
    <citation type="submission" date="2021-02" db="EMBL/GenBank/DDBJ databases">
        <authorList>
            <person name="Nowell W R."/>
        </authorList>
    </citation>
    <scope>NUCLEOTIDE SEQUENCE</scope>
</reference>
<dbReference type="Proteomes" id="UP000663860">
    <property type="component" value="Unassembled WGS sequence"/>
</dbReference>
<evidence type="ECO:0000313" key="1">
    <source>
        <dbReference type="EMBL" id="CAF0829567.1"/>
    </source>
</evidence>
<evidence type="ECO:0000313" key="2">
    <source>
        <dbReference type="Proteomes" id="UP000663860"/>
    </source>
</evidence>
<name>A0A813UMV7_9BILA</name>
<organism evidence="1 2">
    <name type="scientific">Adineta steineri</name>
    <dbReference type="NCBI Taxonomy" id="433720"/>
    <lineage>
        <taxon>Eukaryota</taxon>
        <taxon>Metazoa</taxon>
        <taxon>Spiralia</taxon>
        <taxon>Gnathifera</taxon>
        <taxon>Rotifera</taxon>
        <taxon>Eurotatoria</taxon>
        <taxon>Bdelloidea</taxon>
        <taxon>Adinetida</taxon>
        <taxon>Adinetidae</taxon>
        <taxon>Adineta</taxon>
    </lineage>
</organism>
<dbReference type="AlphaFoldDB" id="A0A813UMV7"/>
<proteinExistence type="predicted"/>
<dbReference type="EMBL" id="CAJNOE010000057">
    <property type="protein sequence ID" value="CAF0829567.1"/>
    <property type="molecule type" value="Genomic_DNA"/>
</dbReference>
<gene>
    <name evidence="1" type="ORF">IZO911_LOCUS8454</name>
</gene>
<protein>
    <submittedName>
        <fullName evidence="1">Uncharacterized protein</fullName>
    </submittedName>
</protein>
<accession>A0A813UMV7</accession>
<sequence length="124" mass="14249">MINPNVDDNENDNSNFLYDELESAFERDEYQTTSLPFVSYFKSFDDDENTSGSVLDIKRSYISFILNLREQMLLPKSITNMISNYIISLIEHIQILSEKSGCFPYTDCSQTSATSFQALTKVIE</sequence>
<comment type="caution">
    <text evidence="1">The sequence shown here is derived from an EMBL/GenBank/DDBJ whole genome shotgun (WGS) entry which is preliminary data.</text>
</comment>